<dbReference type="PROSITE" id="PS50110">
    <property type="entry name" value="RESPONSE_REGULATORY"/>
    <property type="match status" value="1"/>
</dbReference>
<gene>
    <name evidence="4" type="ORF">OJ997_14245</name>
</gene>
<feature type="modified residue" description="4-aspartylphosphate" evidence="2">
    <location>
        <position position="54"/>
    </location>
</feature>
<evidence type="ECO:0000313" key="4">
    <source>
        <dbReference type="EMBL" id="MDA0181461.1"/>
    </source>
</evidence>
<dbReference type="PANTHER" id="PTHR44591:SF18">
    <property type="entry name" value="REGULATORY PROTEIN"/>
    <property type="match status" value="1"/>
</dbReference>
<evidence type="ECO:0000259" key="3">
    <source>
        <dbReference type="PROSITE" id="PS50110"/>
    </source>
</evidence>
<name>A0A9X3S9H0_9ACTN</name>
<reference evidence="4" key="1">
    <citation type="submission" date="2022-10" db="EMBL/GenBank/DDBJ databases">
        <title>The WGS of Solirubrobacter phytolaccae KCTC 29190.</title>
        <authorList>
            <person name="Jiang Z."/>
        </authorList>
    </citation>
    <scope>NUCLEOTIDE SEQUENCE</scope>
    <source>
        <strain evidence="4">KCTC 29190</strain>
    </source>
</reference>
<proteinExistence type="predicted"/>
<dbReference type="GO" id="GO:0000160">
    <property type="term" value="P:phosphorelay signal transduction system"/>
    <property type="evidence" value="ECO:0007669"/>
    <property type="project" value="InterPro"/>
</dbReference>
<dbReference type="SMART" id="SM00448">
    <property type="entry name" value="REC"/>
    <property type="match status" value="1"/>
</dbReference>
<evidence type="ECO:0000256" key="1">
    <source>
        <dbReference type="ARBA" id="ARBA00022553"/>
    </source>
</evidence>
<dbReference type="InterPro" id="IPR058245">
    <property type="entry name" value="NreC/VraR/RcsB-like_REC"/>
</dbReference>
<dbReference type="InterPro" id="IPR001789">
    <property type="entry name" value="Sig_transdc_resp-reg_receiver"/>
</dbReference>
<dbReference type="CDD" id="cd17535">
    <property type="entry name" value="REC_NarL-like"/>
    <property type="match status" value="1"/>
</dbReference>
<feature type="domain" description="Response regulatory" evidence="3">
    <location>
        <begin position="4"/>
        <end position="114"/>
    </location>
</feature>
<dbReference type="Gene3D" id="3.40.50.2300">
    <property type="match status" value="1"/>
</dbReference>
<dbReference type="EMBL" id="JAPDDP010000022">
    <property type="protein sequence ID" value="MDA0181461.1"/>
    <property type="molecule type" value="Genomic_DNA"/>
</dbReference>
<dbReference type="PANTHER" id="PTHR44591">
    <property type="entry name" value="STRESS RESPONSE REGULATOR PROTEIN 1"/>
    <property type="match status" value="1"/>
</dbReference>
<dbReference type="InterPro" id="IPR050595">
    <property type="entry name" value="Bact_response_regulator"/>
</dbReference>
<dbReference type="SUPFAM" id="SSF52172">
    <property type="entry name" value="CheY-like"/>
    <property type="match status" value="1"/>
</dbReference>
<keyword evidence="1 2" id="KW-0597">Phosphoprotein</keyword>
<dbReference type="Proteomes" id="UP001147653">
    <property type="component" value="Unassembled WGS sequence"/>
</dbReference>
<organism evidence="4 5">
    <name type="scientific">Solirubrobacter phytolaccae</name>
    <dbReference type="NCBI Taxonomy" id="1404360"/>
    <lineage>
        <taxon>Bacteria</taxon>
        <taxon>Bacillati</taxon>
        <taxon>Actinomycetota</taxon>
        <taxon>Thermoleophilia</taxon>
        <taxon>Solirubrobacterales</taxon>
        <taxon>Solirubrobacteraceae</taxon>
        <taxon>Solirubrobacter</taxon>
    </lineage>
</organism>
<evidence type="ECO:0000313" key="5">
    <source>
        <dbReference type="Proteomes" id="UP001147653"/>
    </source>
</evidence>
<protein>
    <submittedName>
        <fullName evidence="4">Response regulator transcription factor</fullName>
    </submittedName>
</protein>
<dbReference type="Pfam" id="PF00072">
    <property type="entry name" value="Response_reg"/>
    <property type="match status" value="1"/>
</dbReference>
<keyword evidence="5" id="KW-1185">Reference proteome</keyword>
<evidence type="ECO:0000256" key="2">
    <source>
        <dbReference type="PROSITE-ProRule" id="PRU00169"/>
    </source>
</evidence>
<accession>A0A9X3S9H0</accession>
<dbReference type="RefSeq" id="WP_270025776.1">
    <property type="nucleotide sequence ID" value="NZ_JAPDDP010000022.1"/>
</dbReference>
<dbReference type="AlphaFoldDB" id="A0A9X3S9H0"/>
<sequence length="114" mass="11499">MPRSVLVVDDSAAFRATARVLLNARGYEVVGVADSVAAGLAAARELRPDCVLLDVNLPDGDGLSVAGAFDATVVLVSTLDADELGDALAGSGARGFVGKAQLASPRLIELLGPP</sequence>
<comment type="caution">
    <text evidence="4">The sequence shown here is derived from an EMBL/GenBank/DDBJ whole genome shotgun (WGS) entry which is preliminary data.</text>
</comment>
<dbReference type="InterPro" id="IPR011006">
    <property type="entry name" value="CheY-like_superfamily"/>
</dbReference>